<evidence type="ECO:0000313" key="2">
    <source>
        <dbReference type="EMBL" id="KIH63286.1"/>
    </source>
</evidence>
<sequence>MEKSPELVVAETLQTHLFASDEFRKHLIQETLYSLAQNGSLTGLIHLLVLVLVVINRSMSGKSIHLSRMSGSIVQGSSLKTYLFPMNNIFQISAIQNLDELFSTLSRGKTYLQCEVTPSSNYAEIASQCDRTAVFHAFGAYLLRGHTLFTLLFLAASITIFTITVAYHCRIRRQHDFIHSGLRLICQRISDVYSDLYSRCYVPHVGKRQKKISERCSGQSTPLLKFPSLFQRFSRYCDDFNQFINNSVAISNMGLALSEDILFMNLLSSSMVSNIHSDSELPSLVLKTRLLLQHFSLAAIKLWKQIDQVKKCRQAVIQEIERNETLNANETEEARWACEIVSG</sequence>
<accession>A0A0C2H1K5</accession>
<keyword evidence="1" id="KW-1133">Transmembrane helix</keyword>
<dbReference type="OrthoDB" id="5870282at2759"/>
<keyword evidence="3" id="KW-1185">Reference proteome</keyword>
<gene>
    <name evidence="2" type="ORF">ANCDUO_06413</name>
</gene>
<dbReference type="EMBL" id="KN728763">
    <property type="protein sequence ID" value="KIH63286.1"/>
    <property type="molecule type" value="Genomic_DNA"/>
</dbReference>
<feature type="transmembrane region" description="Helical" evidence="1">
    <location>
        <begin position="41"/>
        <end position="59"/>
    </location>
</feature>
<name>A0A0C2H1K5_9BILA</name>
<reference evidence="2 3" key="1">
    <citation type="submission" date="2013-12" db="EMBL/GenBank/DDBJ databases">
        <title>Draft genome of the parsitic nematode Ancylostoma duodenale.</title>
        <authorList>
            <person name="Mitreva M."/>
        </authorList>
    </citation>
    <scope>NUCLEOTIDE SEQUENCE [LARGE SCALE GENOMIC DNA]</scope>
    <source>
        <strain evidence="2 3">Zhejiang</strain>
    </source>
</reference>
<keyword evidence="1" id="KW-0812">Transmembrane</keyword>
<protein>
    <submittedName>
        <fullName evidence="2">Uncharacterized protein</fullName>
    </submittedName>
</protein>
<keyword evidence="1" id="KW-0472">Membrane</keyword>
<evidence type="ECO:0000256" key="1">
    <source>
        <dbReference type="SAM" id="Phobius"/>
    </source>
</evidence>
<proteinExistence type="predicted"/>
<dbReference type="AlphaFoldDB" id="A0A0C2H1K5"/>
<dbReference type="Proteomes" id="UP000054047">
    <property type="component" value="Unassembled WGS sequence"/>
</dbReference>
<organism evidence="2 3">
    <name type="scientific">Ancylostoma duodenale</name>
    <dbReference type="NCBI Taxonomy" id="51022"/>
    <lineage>
        <taxon>Eukaryota</taxon>
        <taxon>Metazoa</taxon>
        <taxon>Ecdysozoa</taxon>
        <taxon>Nematoda</taxon>
        <taxon>Chromadorea</taxon>
        <taxon>Rhabditida</taxon>
        <taxon>Rhabditina</taxon>
        <taxon>Rhabditomorpha</taxon>
        <taxon>Strongyloidea</taxon>
        <taxon>Ancylostomatidae</taxon>
        <taxon>Ancylostomatinae</taxon>
        <taxon>Ancylostoma</taxon>
    </lineage>
</organism>
<feature type="transmembrane region" description="Helical" evidence="1">
    <location>
        <begin position="148"/>
        <end position="167"/>
    </location>
</feature>
<evidence type="ECO:0000313" key="3">
    <source>
        <dbReference type="Proteomes" id="UP000054047"/>
    </source>
</evidence>